<proteinExistence type="predicted"/>
<keyword evidence="2" id="KW-1185">Reference proteome</keyword>
<dbReference type="EMBL" id="LPWG01000011">
    <property type="protein sequence ID" value="ODR99357.1"/>
    <property type="molecule type" value="Genomic_DNA"/>
</dbReference>
<organism evidence="1 2">
    <name type="scientific">Methyloceanibacter methanicus</name>
    <dbReference type="NCBI Taxonomy" id="1774968"/>
    <lineage>
        <taxon>Bacteria</taxon>
        <taxon>Pseudomonadati</taxon>
        <taxon>Pseudomonadota</taxon>
        <taxon>Alphaproteobacteria</taxon>
        <taxon>Hyphomicrobiales</taxon>
        <taxon>Hyphomicrobiaceae</taxon>
        <taxon>Methyloceanibacter</taxon>
    </lineage>
</organism>
<sequence>MIHTIGLYDRDRRRFPDAKLPNAYSHELKGPLTEYALKAEISALFAEGLLTLDDFKQAPRAWLETFVRPGGSARARQLKQCQAEG</sequence>
<accession>A0A1E3W0N4</accession>
<dbReference type="AlphaFoldDB" id="A0A1E3W0N4"/>
<comment type="caution">
    <text evidence="1">The sequence shown here is derived from an EMBL/GenBank/DDBJ whole genome shotgun (WGS) entry which is preliminary data.</text>
</comment>
<dbReference type="Proteomes" id="UP000094501">
    <property type="component" value="Unassembled WGS sequence"/>
</dbReference>
<reference evidence="1 2" key="1">
    <citation type="journal article" date="2016" name="Environ. Microbiol.">
        <title>New Methyloceanibacter diversity from North Sea sediments includes methanotroph containing solely the soluble methane monooxygenase.</title>
        <authorList>
            <person name="Vekeman B."/>
            <person name="Kerckhof F.M."/>
            <person name="Cremers G."/>
            <person name="de Vos P."/>
            <person name="Vandamme P."/>
            <person name="Boon N."/>
            <person name="Op den Camp H.J."/>
            <person name="Heylen K."/>
        </authorList>
    </citation>
    <scope>NUCLEOTIDE SEQUENCE [LARGE SCALE GENOMIC DNA]</scope>
    <source>
        <strain evidence="1 2">R-67174</strain>
    </source>
</reference>
<evidence type="ECO:0000313" key="2">
    <source>
        <dbReference type="Proteomes" id="UP000094501"/>
    </source>
</evidence>
<gene>
    <name evidence="1" type="ORF">AUC68_05130</name>
</gene>
<evidence type="ECO:0000313" key="1">
    <source>
        <dbReference type="EMBL" id="ODR99357.1"/>
    </source>
</evidence>
<name>A0A1E3W0N4_9HYPH</name>
<protein>
    <submittedName>
        <fullName evidence="1">Uncharacterized protein</fullName>
    </submittedName>
</protein>